<dbReference type="Proteomes" id="UP000673691">
    <property type="component" value="Unassembled WGS sequence"/>
</dbReference>
<comment type="caution">
    <text evidence="2">The sequence shown here is derived from an EMBL/GenBank/DDBJ whole genome shotgun (WGS) entry which is preliminary data.</text>
</comment>
<feature type="compositionally biased region" description="Polar residues" evidence="1">
    <location>
        <begin position="7"/>
        <end position="16"/>
    </location>
</feature>
<name>A0A8H8DHF6_9FUNG</name>
<reference evidence="2 3" key="1">
    <citation type="journal article" name="Sci. Rep.">
        <title>Genome-scale phylogenetic analyses confirm Olpidium as the closest living zoosporic fungus to the non-flagellated, terrestrial fungi.</title>
        <authorList>
            <person name="Chang Y."/>
            <person name="Rochon D."/>
            <person name="Sekimoto S."/>
            <person name="Wang Y."/>
            <person name="Chovatia M."/>
            <person name="Sandor L."/>
            <person name="Salamov A."/>
            <person name="Grigoriev I.V."/>
            <person name="Stajich J.E."/>
            <person name="Spatafora J.W."/>
        </authorList>
    </citation>
    <scope>NUCLEOTIDE SEQUENCE [LARGE SCALE GENOMIC DNA]</scope>
    <source>
        <strain evidence="2">S191</strain>
    </source>
</reference>
<feature type="region of interest" description="Disordered" evidence="1">
    <location>
        <begin position="77"/>
        <end position="125"/>
    </location>
</feature>
<feature type="compositionally biased region" description="Polar residues" evidence="1">
    <location>
        <begin position="112"/>
        <end position="125"/>
    </location>
</feature>
<gene>
    <name evidence="2" type="ORF">BJ554DRAFT_1001</name>
</gene>
<evidence type="ECO:0000313" key="2">
    <source>
        <dbReference type="EMBL" id="KAG5458724.1"/>
    </source>
</evidence>
<feature type="non-terminal residue" evidence="2">
    <location>
        <position position="1"/>
    </location>
</feature>
<keyword evidence="3" id="KW-1185">Reference proteome</keyword>
<evidence type="ECO:0000313" key="3">
    <source>
        <dbReference type="Proteomes" id="UP000673691"/>
    </source>
</evidence>
<evidence type="ECO:0000256" key="1">
    <source>
        <dbReference type="SAM" id="MobiDB-lite"/>
    </source>
</evidence>
<feature type="compositionally biased region" description="Polar residues" evidence="1">
    <location>
        <begin position="84"/>
        <end position="102"/>
    </location>
</feature>
<dbReference type="AlphaFoldDB" id="A0A8H8DHF6"/>
<organism evidence="2 3">
    <name type="scientific">Olpidium bornovanus</name>
    <dbReference type="NCBI Taxonomy" id="278681"/>
    <lineage>
        <taxon>Eukaryota</taxon>
        <taxon>Fungi</taxon>
        <taxon>Fungi incertae sedis</taxon>
        <taxon>Olpidiomycota</taxon>
        <taxon>Olpidiomycotina</taxon>
        <taxon>Olpidiomycetes</taxon>
        <taxon>Olpidiales</taxon>
        <taxon>Olpidiaceae</taxon>
        <taxon>Olpidium</taxon>
    </lineage>
</organism>
<dbReference type="EMBL" id="JAEFCI010008031">
    <property type="protein sequence ID" value="KAG5458724.1"/>
    <property type="molecule type" value="Genomic_DNA"/>
</dbReference>
<proteinExistence type="predicted"/>
<protein>
    <submittedName>
        <fullName evidence="2">Uncharacterized protein</fullName>
    </submittedName>
</protein>
<sequence>KLETGRNRLTGTTTAHPQARERVFLAAARPRADPLACPSQAQEPPVLENQLQPPATTAEVPVPASLLSLTLAELTSDVPDQPATPGSTGADSHTDSLRNGSSVRGAFGAPRKSNSIPQSEATSTRFPRYVRQRSFSGTDLVCYDSSAARIGRKFSTSAFVMRYMAQSGLSNEGLLNGLKHNRALERSLKGLTPALIPKSNTPHKFVGILAASRQCRSPSPDLLRERGSVDGDAVWQHRAARMARLQAKRNARTTAHVNAFIRINVVISSDRSFFVTIEQSKDIESLAVLIEAEYALRYSGSTFGRPMDIFEPRQRRLSAPASVVDDDEGETSTLEVCLLYDVGMVPLKFRDTVGDVLNKDDVVKVLSVCQGL</sequence>
<feature type="region of interest" description="Disordered" evidence="1">
    <location>
        <begin position="1"/>
        <end position="20"/>
    </location>
</feature>
<accession>A0A8H8DHF6</accession>